<reference evidence="1 2" key="1">
    <citation type="submission" date="2023-12" db="EMBL/GenBank/DDBJ databases">
        <title>Blastococcus brunescens sp. nov., an actonobacterium isolated from sandstone collected in sahara desert.</title>
        <authorList>
            <person name="Gtari M."/>
            <person name="Ghodhbane F."/>
        </authorList>
    </citation>
    <scope>NUCLEOTIDE SEQUENCE [LARGE SCALE GENOMIC DNA]</scope>
    <source>
        <strain evidence="1 2">BMG 8361</strain>
    </source>
</reference>
<keyword evidence="2" id="KW-1185">Reference proteome</keyword>
<organism evidence="1 2">
    <name type="scientific">Blastococcus brunescens</name>
    <dbReference type="NCBI Taxonomy" id="1564165"/>
    <lineage>
        <taxon>Bacteria</taxon>
        <taxon>Bacillati</taxon>
        <taxon>Actinomycetota</taxon>
        <taxon>Actinomycetes</taxon>
        <taxon>Geodermatophilales</taxon>
        <taxon>Geodermatophilaceae</taxon>
        <taxon>Blastococcus</taxon>
    </lineage>
</organism>
<sequence>MTFDIEEWVHPISGPSQITLVADDPAQQVGAPEWTLSERVFVLDGRDSPLDRYAAEEAETIITAWDESKSTPSCPDQY</sequence>
<proteinExistence type="predicted"/>
<name>A0ABZ1B573_9ACTN</name>
<dbReference type="EMBL" id="CP141261">
    <property type="protein sequence ID" value="WRL65936.1"/>
    <property type="molecule type" value="Genomic_DNA"/>
</dbReference>
<evidence type="ECO:0000313" key="2">
    <source>
        <dbReference type="Proteomes" id="UP001324287"/>
    </source>
</evidence>
<gene>
    <name evidence="1" type="ORF">U6N30_10495</name>
</gene>
<protein>
    <submittedName>
        <fullName evidence="1">Uncharacterized protein</fullName>
    </submittedName>
</protein>
<dbReference type="Proteomes" id="UP001324287">
    <property type="component" value="Chromosome"/>
</dbReference>
<dbReference type="RefSeq" id="WP_324277253.1">
    <property type="nucleotide sequence ID" value="NZ_CP141261.1"/>
</dbReference>
<evidence type="ECO:0000313" key="1">
    <source>
        <dbReference type="EMBL" id="WRL65936.1"/>
    </source>
</evidence>
<accession>A0ABZ1B573</accession>